<keyword evidence="2" id="KW-1015">Disulfide bond</keyword>
<dbReference type="EMBL" id="LVHI01000002">
    <property type="protein sequence ID" value="OAK56950.1"/>
    <property type="molecule type" value="Genomic_DNA"/>
</dbReference>
<protein>
    <recommendedName>
        <fullName evidence="4">Glycoside hydrolase family 19 catalytic domain-containing protein</fullName>
    </recommendedName>
</protein>
<dbReference type="InterPro" id="IPR000726">
    <property type="entry name" value="Glyco_hydro_19_cat"/>
</dbReference>
<organism evidence="5 6">
    <name type="scientific">Rhodococcoides kyotonense</name>
    <dbReference type="NCBI Taxonomy" id="398843"/>
    <lineage>
        <taxon>Bacteria</taxon>
        <taxon>Bacillati</taxon>
        <taxon>Actinomycetota</taxon>
        <taxon>Actinomycetes</taxon>
        <taxon>Mycobacteriales</taxon>
        <taxon>Nocardiaceae</taxon>
        <taxon>Rhodococcoides</taxon>
    </lineage>
</organism>
<dbReference type="Proteomes" id="UP000077519">
    <property type="component" value="Unassembled WGS sequence"/>
</dbReference>
<evidence type="ECO:0000256" key="3">
    <source>
        <dbReference type="SAM" id="MobiDB-lite"/>
    </source>
</evidence>
<keyword evidence="6" id="KW-1185">Reference proteome</keyword>
<dbReference type="GO" id="GO:0006952">
    <property type="term" value="P:defense response"/>
    <property type="evidence" value="ECO:0007669"/>
    <property type="project" value="UniProtKB-KW"/>
</dbReference>
<evidence type="ECO:0000256" key="2">
    <source>
        <dbReference type="ARBA" id="ARBA00023157"/>
    </source>
</evidence>
<evidence type="ECO:0000256" key="1">
    <source>
        <dbReference type="ARBA" id="ARBA00022821"/>
    </source>
</evidence>
<proteinExistence type="predicted"/>
<reference evidence="5 6" key="1">
    <citation type="submission" date="2016-03" db="EMBL/GenBank/DDBJ databases">
        <title>Genome sequence of Rhodococcus kyotonensis KB10.</title>
        <authorList>
            <person name="Jeong H."/>
            <person name="Hong C.E."/>
            <person name="Jo S.H."/>
            <person name="Park J.M."/>
        </authorList>
    </citation>
    <scope>NUCLEOTIDE SEQUENCE [LARGE SCALE GENOMIC DNA]</scope>
    <source>
        <strain evidence="5 6">KB10</strain>
    </source>
</reference>
<feature type="compositionally biased region" description="Polar residues" evidence="3">
    <location>
        <begin position="72"/>
        <end position="91"/>
    </location>
</feature>
<gene>
    <name evidence="5" type="ORF">A3K89_14525</name>
</gene>
<name>A0A177YP05_9NOCA</name>
<keyword evidence="1" id="KW-0611">Plant defense</keyword>
<dbReference type="InterPro" id="IPR023346">
    <property type="entry name" value="Lysozyme-like_dom_sf"/>
</dbReference>
<sequence>MRSAAAATGTLASSHARRIGIAAATTTVLATSVVGVAQAGDTTAIPRVTTSAITEEVAKSFPVGTVRLDEPQGSSSDEPAQQPQEADQSQAAHVDAQTVATDGNTAQIQAAVVPEVAVVPPPPPTFITAAQLDAIAPQAPADKLATYVAPLNAAMVNGGIDNPIRKAAFVAQLLVESDGFRTFEEYASGRAYEGRSDLGNTQPGDGVRYKGRGAIQVTGRHNYELMSQATGIDFVANPDLAAAPEYAFTTAVWYWSSRNLNNAADISGIVRVSELVNGGHNGLPERLAAFGRGLDAFTRL</sequence>
<evidence type="ECO:0000313" key="5">
    <source>
        <dbReference type="EMBL" id="OAK56950.1"/>
    </source>
</evidence>
<feature type="domain" description="Glycoside hydrolase family 19 catalytic" evidence="4">
    <location>
        <begin position="189"/>
        <end position="260"/>
    </location>
</feature>
<dbReference type="Pfam" id="PF00182">
    <property type="entry name" value="Glyco_hydro_19"/>
    <property type="match status" value="1"/>
</dbReference>
<dbReference type="PANTHER" id="PTHR22595:SF79">
    <property type="entry name" value="CHITINASE 12"/>
    <property type="match status" value="1"/>
</dbReference>
<feature type="region of interest" description="Disordered" evidence="3">
    <location>
        <begin position="62"/>
        <end position="95"/>
    </location>
</feature>
<evidence type="ECO:0000313" key="6">
    <source>
        <dbReference type="Proteomes" id="UP000077519"/>
    </source>
</evidence>
<dbReference type="SUPFAM" id="SSF53955">
    <property type="entry name" value="Lysozyme-like"/>
    <property type="match status" value="1"/>
</dbReference>
<dbReference type="AlphaFoldDB" id="A0A177YP05"/>
<dbReference type="GO" id="GO:0004568">
    <property type="term" value="F:chitinase activity"/>
    <property type="evidence" value="ECO:0007669"/>
    <property type="project" value="InterPro"/>
</dbReference>
<evidence type="ECO:0000259" key="4">
    <source>
        <dbReference type="Pfam" id="PF00182"/>
    </source>
</evidence>
<dbReference type="GO" id="GO:0016998">
    <property type="term" value="P:cell wall macromolecule catabolic process"/>
    <property type="evidence" value="ECO:0007669"/>
    <property type="project" value="InterPro"/>
</dbReference>
<dbReference type="Gene3D" id="1.10.530.10">
    <property type="match status" value="1"/>
</dbReference>
<accession>A0A177YP05</accession>
<comment type="caution">
    <text evidence="5">The sequence shown here is derived from an EMBL/GenBank/DDBJ whole genome shotgun (WGS) entry which is preliminary data.</text>
</comment>
<dbReference type="PANTHER" id="PTHR22595">
    <property type="entry name" value="CHITINASE-RELATED"/>
    <property type="match status" value="1"/>
</dbReference>
<dbReference type="GO" id="GO:0006032">
    <property type="term" value="P:chitin catabolic process"/>
    <property type="evidence" value="ECO:0007669"/>
    <property type="project" value="InterPro"/>
</dbReference>